<keyword evidence="2" id="KW-1185">Reference proteome</keyword>
<gene>
    <name evidence="1" type="ORF">RED65_11570</name>
</gene>
<evidence type="ECO:0000313" key="1">
    <source>
        <dbReference type="EMBL" id="EAT11977.1"/>
    </source>
</evidence>
<dbReference type="HOGENOM" id="CLU_2434908_0_0_6"/>
<organism evidence="1 2">
    <name type="scientific">Bermanella marisrubri</name>
    <dbReference type="NCBI Taxonomy" id="207949"/>
    <lineage>
        <taxon>Bacteria</taxon>
        <taxon>Pseudomonadati</taxon>
        <taxon>Pseudomonadota</taxon>
        <taxon>Gammaproteobacteria</taxon>
        <taxon>Oceanospirillales</taxon>
        <taxon>Oceanospirillaceae</taxon>
        <taxon>Bermanella</taxon>
    </lineage>
</organism>
<dbReference type="Proteomes" id="UP000004263">
    <property type="component" value="Unassembled WGS sequence"/>
</dbReference>
<dbReference type="RefSeq" id="WP_007017441.1">
    <property type="nucleotide sequence ID" value="NZ_CH724113.1"/>
</dbReference>
<evidence type="ECO:0000313" key="2">
    <source>
        <dbReference type="Proteomes" id="UP000004263"/>
    </source>
</evidence>
<reference evidence="1 2" key="1">
    <citation type="submission" date="2006-03" db="EMBL/GenBank/DDBJ databases">
        <authorList>
            <person name="Pinhassi J."/>
            <person name="Pedros-Alio C."/>
            <person name="Ferriera S."/>
            <person name="Johnson J."/>
            <person name="Kravitz S."/>
            <person name="Halpern A."/>
            <person name="Remington K."/>
            <person name="Beeson K."/>
            <person name="Tran B."/>
            <person name="Rogers Y.-H."/>
            <person name="Friedman R."/>
            <person name="Venter J.C."/>
        </authorList>
    </citation>
    <scope>NUCLEOTIDE SEQUENCE [LARGE SCALE GENOMIC DNA]</scope>
    <source>
        <strain evidence="1 2">RED65</strain>
    </source>
</reference>
<dbReference type="AlphaFoldDB" id="Q1N174"/>
<dbReference type="STRING" id="207949.RED65_11570"/>
<comment type="caution">
    <text evidence="1">The sequence shown here is derived from an EMBL/GenBank/DDBJ whole genome shotgun (WGS) entry which is preliminary data.</text>
</comment>
<proteinExistence type="predicted"/>
<name>Q1N174_9GAMM</name>
<dbReference type="OrthoDB" id="6120943at2"/>
<dbReference type="EMBL" id="AAQH01000011">
    <property type="protein sequence ID" value="EAT11977.1"/>
    <property type="molecule type" value="Genomic_DNA"/>
</dbReference>
<protein>
    <submittedName>
        <fullName evidence="1">Uncharacterized protein</fullName>
    </submittedName>
</protein>
<sequence length="90" mass="10293">MNKQQIYNRIAKATIKALREQAESGQVNSMTTDLVYQAIDQAFQTEYAQLVEQNQRFREVLEQLSNSGELSIEDMQDIAKSSLQADSKKH</sequence>
<accession>Q1N174</accession>